<feature type="repeat" description="PPR" evidence="2">
    <location>
        <begin position="515"/>
        <end position="549"/>
    </location>
</feature>
<feature type="repeat" description="PPR" evidence="2">
    <location>
        <begin position="126"/>
        <end position="160"/>
    </location>
</feature>
<feature type="repeat" description="PPR" evidence="2">
    <location>
        <begin position="188"/>
        <end position="222"/>
    </location>
</feature>
<dbReference type="SUPFAM" id="SSF48452">
    <property type="entry name" value="TPR-like"/>
    <property type="match status" value="1"/>
</dbReference>
<dbReference type="PANTHER" id="PTHR47926:SF347">
    <property type="entry name" value="PENTATRICOPEPTIDE REPEAT-CONTAINING PROTEIN"/>
    <property type="match status" value="1"/>
</dbReference>
<dbReference type="FunFam" id="1.25.40.10:FF:000090">
    <property type="entry name" value="Pentatricopeptide repeat-containing protein, chloroplastic"/>
    <property type="match status" value="1"/>
</dbReference>
<dbReference type="NCBIfam" id="TIGR00756">
    <property type="entry name" value="PPR"/>
    <property type="match status" value="6"/>
</dbReference>
<keyword evidence="1" id="KW-0677">Repeat</keyword>
<dbReference type="Proteomes" id="UP000295252">
    <property type="component" value="Chromosome V"/>
</dbReference>
<feature type="repeat" description="PPR" evidence="2">
    <location>
        <begin position="312"/>
        <end position="346"/>
    </location>
</feature>
<dbReference type="Gene3D" id="1.25.40.10">
    <property type="entry name" value="Tetratricopeptide repeat domain"/>
    <property type="match status" value="5"/>
</dbReference>
<organism evidence="3 4">
    <name type="scientific">Coffea canephora</name>
    <name type="common">Robusta coffee</name>
    <dbReference type="NCBI Taxonomy" id="49390"/>
    <lineage>
        <taxon>Eukaryota</taxon>
        <taxon>Viridiplantae</taxon>
        <taxon>Streptophyta</taxon>
        <taxon>Embryophyta</taxon>
        <taxon>Tracheophyta</taxon>
        <taxon>Spermatophyta</taxon>
        <taxon>Magnoliopsida</taxon>
        <taxon>eudicotyledons</taxon>
        <taxon>Gunneridae</taxon>
        <taxon>Pentapetalae</taxon>
        <taxon>asterids</taxon>
        <taxon>lamiids</taxon>
        <taxon>Gentianales</taxon>
        <taxon>Rubiaceae</taxon>
        <taxon>Ixoroideae</taxon>
        <taxon>Gardenieae complex</taxon>
        <taxon>Bertiereae - Coffeeae clade</taxon>
        <taxon>Coffeeae</taxon>
        <taxon>Coffea</taxon>
    </lineage>
</organism>
<feature type="repeat" description="PPR" evidence="2">
    <location>
        <begin position="444"/>
        <end position="478"/>
    </location>
</feature>
<dbReference type="PhylomeDB" id="A0A068TSV1"/>
<dbReference type="GO" id="GO:0003723">
    <property type="term" value="F:RNA binding"/>
    <property type="evidence" value="ECO:0007669"/>
    <property type="project" value="InterPro"/>
</dbReference>
<dbReference type="AlphaFoldDB" id="A0A068TSV1"/>
<dbReference type="Pfam" id="PF01535">
    <property type="entry name" value="PPR"/>
    <property type="match status" value="9"/>
</dbReference>
<gene>
    <name evidence="3" type="ORF">GSCOC_T00026426001</name>
</gene>
<dbReference type="Gramene" id="CDO99316">
    <property type="protein sequence ID" value="CDO99316"/>
    <property type="gene ID" value="GSCOC_T00026426001"/>
</dbReference>
<dbReference type="EMBL" id="HG739087">
    <property type="protein sequence ID" value="CDO99316.1"/>
    <property type="molecule type" value="Genomic_DNA"/>
</dbReference>
<dbReference type="InterPro" id="IPR011990">
    <property type="entry name" value="TPR-like_helical_dom_sf"/>
</dbReference>
<proteinExistence type="predicted"/>
<keyword evidence="4" id="KW-1185">Reference proteome</keyword>
<dbReference type="GO" id="GO:0009451">
    <property type="term" value="P:RNA modification"/>
    <property type="evidence" value="ECO:0007669"/>
    <property type="project" value="InterPro"/>
</dbReference>
<dbReference type="InParanoid" id="A0A068TSV1"/>
<dbReference type="InterPro" id="IPR002885">
    <property type="entry name" value="PPR_rpt"/>
</dbReference>
<sequence>MFINIRPIQAIKLIRIFSLKSLTIVRCISALPNLKPLNSKLTNFMKNGQVEEAQNLFDEMPHRNTVTWNAMIRGYFQNGNADKALHLYSQMPVRDIFSHNTVISGLMQRGDLKGAEEVFECMGDRDVVTWNSMISGYVNNGMVDTALGVFNEMPAKDVISWNLVIAGLVKIKMLNLAEHLFREIATPDVASWTIMIKGLLSVGRIAEAREYFDGMPIRDVQAWETMIVGYLENGYVGIAEVLFHKMPNKDQSSWNEVIGRLVSVGRLTDAVKLFGEMPQKHGRLFNLILLGFIRNGLVREAHTFVEKYCISDVVSWTNLIIGYFEVGEVKSATKLFELMPNRDTTSWNAAIFGLGENDHIEEGVNLFIKMKKEDLTQDEATFTSIFVLCSNMASLNLGMQTHALVIKAGLDDFTSVGNAIINMYFRCGNIGSAFGQFSIMLCHDIISWNSIICGLAHHGNGEIALEMFENMRLTDVKPNEITFVGVLSACSHAGLVERGKYYFDTLKNEYSVVPTAEHYTCVVDLLGRFGLIHEAMSILDQMRGDGLEVPASVWGALLGACRTHKNYEVGKIAGERILELEPSNSGMYMMLAEIFQASGQREEAERMWIRMKDEGVKKQPGCSWVESNNRNHIFLAGDRTHPDFCTVSHTLELMYWEMDEGVLTAEASSVQEIEVHIRFPSAPCSGELLPYC</sequence>
<evidence type="ECO:0000256" key="1">
    <source>
        <dbReference type="ARBA" id="ARBA00022737"/>
    </source>
</evidence>
<evidence type="ECO:0000256" key="2">
    <source>
        <dbReference type="PROSITE-ProRule" id="PRU00708"/>
    </source>
</evidence>
<feature type="repeat" description="PPR" evidence="2">
    <location>
        <begin position="64"/>
        <end position="98"/>
    </location>
</feature>
<dbReference type="PROSITE" id="PS51375">
    <property type="entry name" value="PPR"/>
    <property type="match status" value="7"/>
</dbReference>
<dbReference type="OrthoDB" id="958364at2759"/>
<dbReference type="Pfam" id="PF13041">
    <property type="entry name" value="PPR_2"/>
    <property type="match status" value="2"/>
</dbReference>
<dbReference type="InterPro" id="IPR046848">
    <property type="entry name" value="E_motif"/>
</dbReference>
<dbReference type="PANTHER" id="PTHR47926">
    <property type="entry name" value="PENTATRICOPEPTIDE REPEAT-CONTAINING PROTEIN"/>
    <property type="match status" value="1"/>
</dbReference>
<feature type="repeat" description="PPR" evidence="2">
    <location>
        <begin position="250"/>
        <end position="284"/>
    </location>
</feature>
<dbReference type="Pfam" id="PF20431">
    <property type="entry name" value="E_motif"/>
    <property type="match status" value="1"/>
</dbReference>
<evidence type="ECO:0000313" key="4">
    <source>
        <dbReference type="Proteomes" id="UP000295252"/>
    </source>
</evidence>
<evidence type="ECO:0008006" key="5">
    <source>
        <dbReference type="Google" id="ProtNLM"/>
    </source>
</evidence>
<accession>A0A068TSV1</accession>
<protein>
    <recommendedName>
        <fullName evidence="5">DYW domain-containing protein</fullName>
    </recommendedName>
</protein>
<evidence type="ECO:0000313" key="3">
    <source>
        <dbReference type="EMBL" id="CDO99316.1"/>
    </source>
</evidence>
<name>A0A068TSV1_COFCA</name>
<reference evidence="4" key="1">
    <citation type="journal article" date="2014" name="Science">
        <title>The coffee genome provides insight into the convergent evolution of caffeine biosynthesis.</title>
        <authorList>
            <person name="Denoeud F."/>
            <person name="Carretero-Paulet L."/>
            <person name="Dereeper A."/>
            <person name="Droc G."/>
            <person name="Guyot R."/>
            <person name="Pietrella M."/>
            <person name="Zheng C."/>
            <person name="Alberti A."/>
            <person name="Anthony F."/>
            <person name="Aprea G."/>
            <person name="Aury J.M."/>
            <person name="Bento P."/>
            <person name="Bernard M."/>
            <person name="Bocs S."/>
            <person name="Campa C."/>
            <person name="Cenci A."/>
            <person name="Combes M.C."/>
            <person name="Crouzillat D."/>
            <person name="Da Silva C."/>
            <person name="Daddiego L."/>
            <person name="De Bellis F."/>
            <person name="Dussert S."/>
            <person name="Garsmeur O."/>
            <person name="Gayraud T."/>
            <person name="Guignon V."/>
            <person name="Jahn K."/>
            <person name="Jamilloux V."/>
            <person name="Joet T."/>
            <person name="Labadie K."/>
            <person name="Lan T."/>
            <person name="Leclercq J."/>
            <person name="Lepelley M."/>
            <person name="Leroy T."/>
            <person name="Li L.T."/>
            <person name="Librado P."/>
            <person name="Lopez L."/>
            <person name="Munoz A."/>
            <person name="Noel B."/>
            <person name="Pallavicini A."/>
            <person name="Perrotta G."/>
            <person name="Poncet V."/>
            <person name="Pot D."/>
            <person name="Priyono X."/>
            <person name="Rigoreau M."/>
            <person name="Rouard M."/>
            <person name="Rozas J."/>
            <person name="Tranchant-Dubreuil C."/>
            <person name="VanBuren R."/>
            <person name="Zhang Q."/>
            <person name="Andrade A.C."/>
            <person name="Argout X."/>
            <person name="Bertrand B."/>
            <person name="de Kochko A."/>
            <person name="Graziosi G."/>
            <person name="Henry R.J."/>
            <person name="Jayarama X."/>
            <person name="Ming R."/>
            <person name="Nagai C."/>
            <person name="Rounsley S."/>
            <person name="Sankoff D."/>
            <person name="Giuliano G."/>
            <person name="Albert V.A."/>
            <person name="Wincker P."/>
            <person name="Lashermes P."/>
        </authorList>
    </citation>
    <scope>NUCLEOTIDE SEQUENCE [LARGE SCALE GENOMIC DNA]</scope>
    <source>
        <strain evidence="4">cv. DH200-94</strain>
    </source>
</reference>
<dbReference type="InterPro" id="IPR046960">
    <property type="entry name" value="PPR_At4g14850-like_plant"/>
</dbReference>
<dbReference type="OMA" id="YMILAEM"/>